<dbReference type="Gene3D" id="2.60.40.1190">
    <property type="match status" value="1"/>
</dbReference>
<dbReference type="SUPFAM" id="SSF49344">
    <property type="entry name" value="CBD9-like"/>
    <property type="match status" value="1"/>
</dbReference>
<keyword evidence="3" id="KW-1185">Reference proteome</keyword>
<dbReference type="InParanoid" id="A0A2S8SVF1"/>
<accession>A0A2S8SVF1</accession>
<dbReference type="EMBL" id="NIGF01000003">
    <property type="protein sequence ID" value="PQV64759.1"/>
    <property type="molecule type" value="Genomic_DNA"/>
</dbReference>
<evidence type="ECO:0000313" key="3">
    <source>
        <dbReference type="Proteomes" id="UP000237684"/>
    </source>
</evidence>
<feature type="region of interest" description="Disordered" evidence="1">
    <location>
        <begin position="887"/>
        <end position="927"/>
    </location>
</feature>
<sequence>MSNFQFILRGFTINSRLLFAVLPLSFLLARDAHSQGTQREIPLKITLSSEEPTGVFFDRDTLLPQTPLLFTARIENPSPAPRGVELSWKITDSQGKVRLSRASKFTVEGGDSILRRELFDAPARGGYLLETVAFSRLKGPDSTAKANLPFAVATSPLPGSGVARPQSFFVLSTPTLLSGQQLDFYQRLGARVLRSPLPPDPARPDWGAIEAQLGARLRRNLATIALLPLGDESSRRSQAFFARQVPSTLARYATLTTWELAGDVAPADLDAWSQVSHARRSDISLLGPLPTGLSDGLPSGASVRVNGLEGATFNWPDLEAHPAALRRLWLSRAMATRRAGLGAFHLRRDDEQNELLPADAAAEMTADYLSAIMAGATSMSEKLSPPGSPATQSDGAGAMARGAAFSMLSRTLEDAAFREELFPHSPAYEGALFRAPRGAIAILYATRGSGTMLARLSPARVYDVFGNPLASDKNGLLEIPLSGQPVFVLGEVPTDVLGFAIHNAKISGIKPLEAQFLPLSRVPGTGTGSMAVRVRLQNVGLGEQSGEVQLDAPKGWKLATNRYNFQLDEGESKTYEFRATTSNLNPKWPRDRVPLGLSTSGKTKLSFDAEVPVDSATAVLGGTTPRIDGDLAEWNDAIYQIVPPSRARVGAKVAFKWDNRNLYVAAQVREAALSPRRLDEGVYEFWHGHDALQIAFGTSNGPETVPAPGPFRDSDFGFLLAPFGQNGARDYDGRVLRLWAPDKPFNTLTDRIRWGGVVTGAACAITRDEKAGLTIYEARLPLSALPGIDPRELSARDGAVRFGWVLHNDEGTPLDSGRALGNFPWWDNTATFLPEGILTSSLRSTLGFTPNRETEAVQSDALRSAPTLAPPLKTPLAPVPPVAVPSVIAPAPFKPATPPRPAPPQEIAPFIVPSDEAQPLPPAAPPR</sequence>
<dbReference type="Proteomes" id="UP000237684">
    <property type="component" value="Unassembled WGS sequence"/>
</dbReference>
<gene>
    <name evidence="2" type="ORF">B1R32_10326</name>
</gene>
<evidence type="ECO:0008006" key="4">
    <source>
        <dbReference type="Google" id="ProtNLM"/>
    </source>
</evidence>
<protein>
    <recommendedName>
        <fullName evidence="4">Carbohydrate family 9 binding domain-like</fullName>
    </recommendedName>
</protein>
<organism evidence="2 3">
    <name type="scientific">Abditibacterium utsteinense</name>
    <dbReference type="NCBI Taxonomy" id="1960156"/>
    <lineage>
        <taxon>Bacteria</taxon>
        <taxon>Pseudomonadati</taxon>
        <taxon>Abditibacteriota</taxon>
        <taxon>Abditibacteriia</taxon>
        <taxon>Abditibacteriales</taxon>
        <taxon>Abditibacteriaceae</taxon>
        <taxon>Abditibacterium</taxon>
    </lineage>
</organism>
<comment type="caution">
    <text evidence="2">The sequence shown here is derived from an EMBL/GenBank/DDBJ whole genome shotgun (WGS) entry which is preliminary data.</text>
</comment>
<feature type="compositionally biased region" description="Pro residues" evidence="1">
    <location>
        <begin position="892"/>
        <end position="906"/>
    </location>
</feature>
<evidence type="ECO:0000313" key="2">
    <source>
        <dbReference type="EMBL" id="PQV64759.1"/>
    </source>
</evidence>
<proteinExistence type="predicted"/>
<name>A0A2S8SVF1_9BACT</name>
<dbReference type="AlphaFoldDB" id="A0A2S8SVF1"/>
<reference evidence="2 3" key="1">
    <citation type="journal article" date="2018" name="Syst. Appl. Microbiol.">
        <title>Abditibacterium utsteinense sp. nov., the first cultivated member of candidate phylum FBP, isolated from ice-free Antarctic soil samples.</title>
        <authorList>
            <person name="Tahon G."/>
            <person name="Tytgat B."/>
            <person name="Lebbe L."/>
            <person name="Carlier A."/>
            <person name="Willems A."/>
        </authorList>
    </citation>
    <scope>NUCLEOTIDE SEQUENCE [LARGE SCALE GENOMIC DNA]</scope>
    <source>
        <strain evidence="2 3">LMG 29911</strain>
    </source>
</reference>
<evidence type="ECO:0000256" key="1">
    <source>
        <dbReference type="SAM" id="MobiDB-lite"/>
    </source>
</evidence>